<feature type="transmembrane region" description="Helical" evidence="5">
    <location>
        <begin position="129"/>
        <end position="147"/>
    </location>
</feature>
<feature type="transmembrane region" description="Helical" evidence="5">
    <location>
        <begin position="183"/>
        <end position="201"/>
    </location>
</feature>
<dbReference type="Pfam" id="PF00892">
    <property type="entry name" value="EamA"/>
    <property type="match status" value="2"/>
</dbReference>
<dbReference type="RefSeq" id="WP_245959067.1">
    <property type="nucleotide sequence ID" value="NZ_QUNG01000001.1"/>
</dbReference>
<dbReference type="Proteomes" id="UP000256542">
    <property type="component" value="Unassembled WGS sequence"/>
</dbReference>
<protein>
    <submittedName>
        <fullName evidence="7">Drug/metabolite transporter (DMT)-like permease</fullName>
    </submittedName>
</protein>
<name>A0A3E0DVZ3_9GAMM</name>
<feature type="transmembrane region" description="Helical" evidence="5">
    <location>
        <begin position="12"/>
        <end position="31"/>
    </location>
</feature>
<dbReference type="InterPro" id="IPR037185">
    <property type="entry name" value="EmrE-like"/>
</dbReference>
<feature type="transmembrane region" description="Helical" evidence="5">
    <location>
        <begin position="153"/>
        <end position="171"/>
    </location>
</feature>
<proteinExistence type="predicted"/>
<feature type="transmembrane region" description="Helical" evidence="5">
    <location>
        <begin position="37"/>
        <end position="57"/>
    </location>
</feature>
<dbReference type="InterPro" id="IPR000620">
    <property type="entry name" value="EamA_dom"/>
</dbReference>
<evidence type="ECO:0000256" key="3">
    <source>
        <dbReference type="ARBA" id="ARBA00022989"/>
    </source>
</evidence>
<evidence type="ECO:0000256" key="1">
    <source>
        <dbReference type="ARBA" id="ARBA00004141"/>
    </source>
</evidence>
<feature type="domain" description="EamA" evidence="6">
    <location>
        <begin position="152"/>
        <end position="284"/>
    </location>
</feature>
<feature type="domain" description="EamA" evidence="6">
    <location>
        <begin position="13"/>
        <end position="143"/>
    </location>
</feature>
<reference evidence="7 8" key="1">
    <citation type="submission" date="2018-08" db="EMBL/GenBank/DDBJ databases">
        <title>Genomic Encyclopedia of Type Strains, Phase III (KMG-III): the genomes of soil and plant-associated and newly described type strains.</title>
        <authorList>
            <person name="Whitman W."/>
        </authorList>
    </citation>
    <scope>NUCLEOTIDE SEQUENCE [LARGE SCALE GENOMIC DNA]</scope>
    <source>
        <strain evidence="7 8">CECT 7375</strain>
    </source>
</reference>
<dbReference type="Gene3D" id="1.10.3730.20">
    <property type="match status" value="1"/>
</dbReference>
<dbReference type="PANTHER" id="PTHR22911:SF6">
    <property type="entry name" value="SOLUTE CARRIER FAMILY 35 MEMBER G1"/>
    <property type="match status" value="1"/>
</dbReference>
<dbReference type="SUPFAM" id="SSF103481">
    <property type="entry name" value="Multidrug resistance efflux transporter EmrE"/>
    <property type="match status" value="2"/>
</dbReference>
<accession>A0A3E0DVZ3</accession>
<evidence type="ECO:0000259" key="6">
    <source>
        <dbReference type="Pfam" id="PF00892"/>
    </source>
</evidence>
<keyword evidence="3 5" id="KW-1133">Transmembrane helix</keyword>
<evidence type="ECO:0000313" key="7">
    <source>
        <dbReference type="EMBL" id="REG86995.1"/>
    </source>
</evidence>
<evidence type="ECO:0000256" key="2">
    <source>
        <dbReference type="ARBA" id="ARBA00022692"/>
    </source>
</evidence>
<feature type="transmembrane region" description="Helical" evidence="5">
    <location>
        <begin position="267"/>
        <end position="287"/>
    </location>
</feature>
<comment type="subcellular location">
    <subcellularLocation>
        <location evidence="1">Membrane</location>
        <topology evidence="1">Multi-pass membrane protein</topology>
    </subcellularLocation>
</comment>
<evidence type="ECO:0000256" key="4">
    <source>
        <dbReference type="ARBA" id="ARBA00023136"/>
    </source>
</evidence>
<gene>
    <name evidence="7" type="ORF">DFP81_101565</name>
</gene>
<keyword evidence="2 5" id="KW-0812">Transmembrane</keyword>
<feature type="transmembrane region" description="Helical" evidence="5">
    <location>
        <begin position="103"/>
        <end position="120"/>
    </location>
</feature>
<keyword evidence="8" id="KW-1185">Reference proteome</keyword>
<comment type="caution">
    <text evidence="7">The sequence shown here is derived from an EMBL/GenBank/DDBJ whole genome shotgun (WGS) entry which is preliminary data.</text>
</comment>
<keyword evidence="4 5" id="KW-0472">Membrane</keyword>
<organism evidence="7 8">
    <name type="scientific">Marinomonas pollencensis</name>
    <dbReference type="NCBI Taxonomy" id="491954"/>
    <lineage>
        <taxon>Bacteria</taxon>
        <taxon>Pseudomonadati</taxon>
        <taxon>Pseudomonadota</taxon>
        <taxon>Gammaproteobacteria</taxon>
        <taxon>Oceanospirillales</taxon>
        <taxon>Oceanospirillaceae</taxon>
        <taxon>Marinomonas</taxon>
    </lineage>
</organism>
<dbReference type="PANTHER" id="PTHR22911">
    <property type="entry name" value="ACYL-MALONYL CONDENSING ENZYME-RELATED"/>
    <property type="match status" value="1"/>
</dbReference>
<dbReference type="AlphaFoldDB" id="A0A3E0DVZ3"/>
<dbReference type="GO" id="GO:0016020">
    <property type="term" value="C:membrane"/>
    <property type="evidence" value="ECO:0007669"/>
    <property type="project" value="UniProtKB-SubCell"/>
</dbReference>
<evidence type="ECO:0000256" key="5">
    <source>
        <dbReference type="SAM" id="Phobius"/>
    </source>
</evidence>
<dbReference type="EMBL" id="QUNG01000001">
    <property type="protein sequence ID" value="REG86995.1"/>
    <property type="molecule type" value="Genomic_DNA"/>
</dbReference>
<feature type="transmembrane region" description="Helical" evidence="5">
    <location>
        <begin position="242"/>
        <end position="261"/>
    </location>
</feature>
<evidence type="ECO:0000313" key="8">
    <source>
        <dbReference type="Proteomes" id="UP000256542"/>
    </source>
</evidence>
<sequence length="292" mass="32598">MSQWLDEKQRLTKGILLTIAYAFVMSLTGVVAKQVQLSIAVPVLVFWQSLFCVLVLYPQLRGRWQPRSVTIWKIHFLRSVGGFTGFLFYYWALNHIPLVEATLLRYCAPLCVPFVVLIMHKTSVPKSRWLPLLIGFSGVVCIIQPTPEQLNPWHLIGFLSAIGLAFSMVTTRMLSHQVSSEETMMVYFLISAGLSLGLALLQGESLLLPMPAWPLVAVVSITLYVGMFLYTKAYSYAPASVVSPVSYAGVVFSGLWGWLVWGHLPDVYAYAGMLLIFLSILISTRMAKKQSG</sequence>
<feature type="transmembrane region" description="Helical" evidence="5">
    <location>
        <begin position="213"/>
        <end position="230"/>
    </location>
</feature>
<feature type="transmembrane region" description="Helical" evidence="5">
    <location>
        <begin position="69"/>
        <end position="91"/>
    </location>
</feature>